<feature type="region of interest" description="Disordered" evidence="2">
    <location>
        <begin position="361"/>
        <end position="403"/>
    </location>
</feature>
<feature type="compositionally biased region" description="Acidic residues" evidence="2">
    <location>
        <begin position="392"/>
        <end position="402"/>
    </location>
</feature>
<name>A0A7J6XUV2_TRYCR</name>
<feature type="region of interest" description="Disordered" evidence="2">
    <location>
        <begin position="75"/>
        <end position="113"/>
    </location>
</feature>
<dbReference type="AlphaFoldDB" id="A0A7J6XUV2"/>
<dbReference type="VEuPathDB" id="TriTrypDB:BCY84_20431"/>
<gene>
    <name evidence="3" type="ORF">ECC02_009500</name>
</gene>
<proteinExistence type="predicted"/>
<evidence type="ECO:0000256" key="1">
    <source>
        <dbReference type="SAM" id="Coils"/>
    </source>
</evidence>
<evidence type="ECO:0000256" key="2">
    <source>
        <dbReference type="SAM" id="MobiDB-lite"/>
    </source>
</evidence>
<dbReference type="Proteomes" id="UP000583944">
    <property type="component" value="Unassembled WGS sequence"/>
</dbReference>
<dbReference type="VEuPathDB" id="TriTrypDB:ECC02_009500"/>
<evidence type="ECO:0000313" key="4">
    <source>
        <dbReference type="Proteomes" id="UP000583944"/>
    </source>
</evidence>
<keyword evidence="1" id="KW-0175">Coiled coil</keyword>
<dbReference type="EMBL" id="JABDHM010000127">
    <property type="protein sequence ID" value="KAF5217628.1"/>
    <property type="molecule type" value="Genomic_DNA"/>
</dbReference>
<organism evidence="3 4">
    <name type="scientific">Trypanosoma cruzi</name>
    <dbReference type="NCBI Taxonomy" id="5693"/>
    <lineage>
        <taxon>Eukaryota</taxon>
        <taxon>Discoba</taxon>
        <taxon>Euglenozoa</taxon>
        <taxon>Kinetoplastea</taxon>
        <taxon>Metakinetoplastina</taxon>
        <taxon>Trypanosomatida</taxon>
        <taxon>Trypanosomatidae</taxon>
        <taxon>Trypanosoma</taxon>
        <taxon>Schizotrypanum</taxon>
    </lineage>
</organism>
<feature type="compositionally biased region" description="Basic and acidic residues" evidence="2">
    <location>
        <begin position="80"/>
        <end position="91"/>
    </location>
</feature>
<feature type="coiled-coil region" evidence="1">
    <location>
        <begin position="133"/>
        <end position="258"/>
    </location>
</feature>
<reference evidence="3 4" key="1">
    <citation type="journal article" date="2019" name="Genome Biol. Evol.">
        <title>Nanopore Sequencing Significantly Improves Genome Assembly of the Protozoan Parasite Trypanosoma cruzi.</title>
        <authorList>
            <person name="Diaz-Viraque F."/>
            <person name="Pita S."/>
            <person name="Greif G."/>
            <person name="de Souza R.C.M."/>
            <person name="Iraola G."/>
            <person name="Robello C."/>
        </authorList>
    </citation>
    <scope>NUCLEOTIDE SEQUENCE [LARGE SCALE GENOMIC DNA]</scope>
    <source>
        <strain evidence="3 4">Berenice</strain>
    </source>
</reference>
<accession>A0A7J6XUV2</accession>
<protein>
    <submittedName>
        <fullName evidence="3">Uncharacterized protein</fullName>
    </submittedName>
</protein>
<evidence type="ECO:0000313" key="3">
    <source>
        <dbReference type="EMBL" id="KAF5217628.1"/>
    </source>
</evidence>
<sequence>MYACCGEEWSIGCIAACGCGFEFPCHPPFFFFFSLLFIFLFSATLEKVEMEEIQNDLDVIRGALARSRCHTAAAPPAAALHDEREEGHHGGIADSPRNSSHHPTGVPHSPITGAAVDHDRLELKRLREQVSTLSACESEKTRLEVEMASKEAALRQCVQTSRTALQREKELQEQLHHATTSLQEKQVELTMWRERHQRLQREADLLRQEIDALAGQCDRLEVMLGELREAVQQAAGENDRLRRALQESQEERDALRRRQVEHDAVVEREAALQEELQAVLATNSESIAYLTAARAEIEARQQYWAAVQEEHVALQEALGAAQAAVRVWEARFLLEQAAPPLPLGNDERKLEVVVVDAEAEAEAEAASPRSVHNETSRNKNSGPSDGSRRDVCEEEEGEEEESHELLLAALEAKVVDLALHLQEQRAAAEAANESYATIAAAVTLESRELLEARRLLASQRPEWTHLSETNQKLQAAALARESHVEALQELVVSLLEELTEQSLYCYELETQLAVRVVKGGVAPHTPGSSSAGETRRSNALHFLQQQRNLKFCASGRRN</sequence>
<comment type="caution">
    <text evidence="3">The sequence shown here is derived from an EMBL/GenBank/DDBJ whole genome shotgun (WGS) entry which is preliminary data.</text>
</comment>